<name>A0A9J5YFE2_SOLCO</name>
<protein>
    <recommendedName>
        <fullName evidence="1">Putative plant transposon protein domain-containing protein</fullName>
    </recommendedName>
</protein>
<dbReference type="AlphaFoldDB" id="A0A9J5YFE2"/>
<proteinExistence type="predicted"/>
<evidence type="ECO:0000313" key="2">
    <source>
        <dbReference type="EMBL" id="KAG5599459.1"/>
    </source>
</evidence>
<accession>A0A9J5YFE2</accession>
<gene>
    <name evidence="2" type="ORF">H5410_030829</name>
</gene>
<dbReference type="Pfam" id="PF20167">
    <property type="entry name" value="Transposase_32"/>
    <property type="match status" value="1"/>
</dbReference>
<evidence type="ECO:0000259" key="1">
    <source>
        <dbReference type="Pfam" id="PF20167"/>
    </source>
</evidence>
<keyword evidence="3" id="KW-1185">Reference proteome</keyword>
<organism evidence="2 3">
    <name type="scientific">Solanum commersonii</name>
    <name type="common">Commerson's wild potato</name>
    <name type="synonym">Commerson's nightshade</name>
    <dbReference type="NCBI Taxonomy" id="4109"/>
    <lineage>
        <taxon>Eukaryota</taxon>
        <taxon>Viridiplantae</taxon>
        <taxon>Streptophyta</taxon>
        <taxon>Embryophyta</taxon>
        <taxon>Tracheophyta</taxon>
        <taxon>Spermatophyta</taxon>
        <taxon>Magnoliopsida</taxon>
        <taxon>eudicotyledons</taxon>
        <taxon>Gunneridae</taxon>
        <taxon>Pentapetalae</taxon>
        <taxon>asterids</taxon>
        <taxon>lamiids</taxon>
        <taxon>Solanales</taxon>
        <taxon>Solanaceae</taxon>
        <taxon>Solanoideae</taxon>
        <taxon>Solaneae</taxon>
        <taxon>Solanum</taxon>
    </lineage>
</organism>
<feature type="domain" description="Putative plant transposon protein" evidence="1">
    <location>
        <begin position="2"/>
        <end position="123"/>
    </location>
</feature>
<reference evidence="2 3" key="1">
    <citation type="submission" date="2020-09" db="EMBL/GenBank/DDBJ databases">
        <title>De no assembly of potato wild relative species, Solanum commersonii.</title>
        <authorList>
            <person name="Cho K."/>
        </authorList>
    </citation>
    <scope>NUCLEOTIDE SEQUENCE [LARGE SCALE GENOMIC DNA]</scope>
    <source>
        <strain evidence="2">LZ3.2</strain>
        <tissue evidence="2">Leaf</tissue>
    </source>
</reference>
<sequence>MVRGEEINFAQEVIERTYNLPGFSGHVMHILRHTRKSLTNGTCPPRLSVHQYSQCSGRRYILPSTNTTEVHGFRAALIFCLMKKLLIMSGILIEEQMLEKVTSPKYGYFFPALITRLCQLSGVKFKKSHVTLMADPKFRVDSKLG</sequence>
<dbReference type="Proteomes" id="UP000824120">
    <property type="component" value="Chromosome 6"/>
</dbReference>
<dbReference type="EMBL" id="JACXVP010000006">
    <property type="protein sequence ID" value="KAG5599459.1"/>
    <property type="molecule type" value="Genomic_DNA"/>
</dbReference>
<dbReference type="InterPro" id="IPR046796">
    <property type="entry name" value="Transposase_32_dom"/>
</dbReference>
<evidence type="ECO:0000313" key="3">
    <source>
        <dbReference type="Proteomes" id="UP000824120"/>
    </source>
</evidence>
<comment type="caution">
    <text evidence="2">The sequence shown here is derived from an EMBL/GenBank/DDBJ whole genome shotgun (WGS) entry which is preliminary data.</text>
</comment>